<dbReference type="PANTHER" id="PTHR21367">
    <property type="entry name" value="ARGININE-TRNA-PROTEIN TRANSFERASE 1"/>
    <property type="match status" value="1"/>
</dbReference>
<comment type="catalytic activity">
    <reaction evidence="5">
        <text>an N-terminal L-alpha-aminoacyl-[protein] + L-arginyl-tRNA(Arg) = an N-terminal L-arginyl-L-aminoacyl-[protein] + tRNA(Arg) + H(+)</text>
        <dbReference type="Rhea" id="RHEA:10208"/>
        <dbReference type="Rhea" id="RHEA-COMP:9658"/>
        <dbReference type="Rhea" id="RHEA-COMP:9673"/>
        <dbReference type="Rhea" id="RHEA-COMP:10636"/>
        <dbReference type="Rhea" id="RHEA-COMP:10638"/>
        <dbReference type="ChEBI" id="CHEBI:15378"/>
        <dbReference type="ChEBI" id="CHEBI:78442"/>
        <dbReference type="ChEBI" id="CHEBI:78513"/>
        <dbReference type="ChEBI" id="CHEBI:78597"/>
        <dbReference type="ChEBI" id="CHEBI:83562"/>
        <dbReference type="EC" id="2.3.2.8"/>
    </reaction>
</comment>
<dbReference type="STRING" id="5364.A0A5C3NFT7"/>
<keyword evidence="2 5" id="KW-0808">Transferase</keyword>
<reference evidence="9 10" key="1">
    <citation type="journal article" date="2019" name="Nat. Ecol. Evol.">
        <title>Megaphylogeny resolves global patterns of mushroom evolution.</title>
        <authorList>
            <person name="Varga T."/>
            <person name="Krizsan K."/>
            <person name="Foldi C."/>
            <person name="Dima B."/>
            <person name="Sanchez-Garcia M."/>
            <person name="Sanchez-Ramirez S."/>
            <person name="Szollosi G.J."/>
            <person name="Szarkandi J.G."/>
            <person name="Papp V."/>
            <person name="Albert L."/>
            <person name="Andreopoulos W."/>
            <person name="Angelini C."/>
            <person name="Antonin V."/>
            <person name="Barry K.W."/>
            <person name="Bougher N.L."/>
            <person name="Buchanan P."/>
            <person name="Buyck B."/>
            <person name="Bense V."/>
            <person name="Catcheside P."/>
            <person name="Chovatia M."/>
            <person name="Cooper J."/>
            <person name="Damon W."/>
            <person name="Desjardin D."/>
            <person name="Finy P."/>
            <person name="Geml J."/>
            <person name="Haridas S."/>
            <person name="Hughes K."/>
            <person name="Justo A."/>
            <person name="Karasinski D."/>
            <person name="Kautmanova I."/>
            <person name="Kiss B."/>
            <person name="Kocsube S."/>
            <person name="Kotiranta H."/>
            <person name="LaButti K.M."/>
            <person name="Lechner B.E."/>
            <person name="Liimatainen K."/>
            <person name="Lipzen A."/>
            <person name="Lukacs Z."/>
            <person name="Mihaltcheva S."/>
            <person name="Morgado L.N."/>
            <person name="Niskanen T."/>
            <person name="Noordeloos M.E."/>
            <person name="Ohm R.A."/>
            <person name="Ortiz-Santana B."/>
            <person name="Ovrebo C."/>
            <person name="Racz N."/>
            <person name="Riley R."/>
            <person name="Savchenko A."/>
            <person name="Shiryaev A."/>
            <person name="Soop K."/>
            <person name="Spirin V."/>
            <person name="Szebenyi C."/>
            <person name="Tomsovsky M."/>
            <person name="Tulloss R.E."/>
            <person name="Uehling J."/>
            <person name="Grigoriev I.V."/>
            <person name="Vagvolgyi C."/>
            <person name="Papp T."/>
            <person name="Martin F.M."/>
            <person name="Miettinen O."/>
            <person name="Hibbett D.S."/>
            <person name="Nagy L.G."/>
        </authorList>
    </citation>
    <scope>NUCLEOTIDE SEQUENCE [LARGE SCALE GENOMIC DNA]</scope>
    <source>
        <strain evidence="9 10">OMC1185</strain>
    </source>
</reference>
<dbReference type="EMBL" id="ML213504">
    <property type="protein sequence ID" value="TFK55797.1"/>
    <property type="molecule type" value="Genomic_DNA"/>
</dbReference>
<dbReference type="Pfam" id="PF04377">
    <property type="entry name" value="ATE_C"/>
    <property type="match status" value="1"/>
</dbReference>
<evidence type="ECO:0000313" key="9">
    <source>
        <dbReference type="EMBL" id="TFK55797.1"/>
    </source>
</evidence>
<dbReference type="GO" id="GO:0004057">
    <property type="term" value="F:arginyl-tRNA--protein transferase activity"/>
    <property type="evidence" value="ECO:0007669"/>
    <property type="project" value="UniProtKB-EC"/>
</dbReference>
<gene>
    <name evidence="9" type="ORF">OE88DRAFT_1621421</name>
</gene>
<evidence type="ECO:0000256" key="5">
    <source>
        <dbReference type="PIRNR" id="PIRNR037207"/>
    </source>
</evidence>
<evidence type="ECO:0000256" key="2">
    <source>
        <dbReference type="ARBA" id="ARBA00022679"/>
    </source>
</evidence>
<dbReference type="InterPro" id="IPR017137">
    <property type="entry name" value="Arg-tRNA-P_Trfase_1_euk"/>
</dbReference>
<dbReference type="InterPro" id="IPR007472">
    <property type="entry name" value="N-end_Aminoacyl_Trfase_C"/>
</dbReference>
<feature type="compositionally biased region" description="Basic and acidic residues" evidence="6">
    <location>
        <begin position="116"/>
        <end position="125"/>
    </location>
</feature>
<dbReference type="Pfam" id="PF04376">
    <property type="entry name" value="ATE_N"/>
    <property type="match status" value="1"/>
</dbReference>
<evidence type="ECO:0000256" key="1">
    <source>
        <dbReference type="ARBA" id="ARBA00009991"/>
    </source>
</evidence>
<evidence type="ECO:0000313" key="10">
    <source>
        <dbReference type="Proteomes" id="UP000305948"/>
    </source>
</evidence>
<dbReference type="InterPro" id="IPR030700">
    <property type="entry name" value="N-end_Aminoacyl_Trfase"/>
</dbReference>
<dbReference type="SUPFAM" id="SSF55729">
    <property type="entry name" value="Acyl-CoA N-acyltransferases (Nat)"/>
    <property type="match status" value="1"/>
</dbReference>
<evidence type="ECO:0000259" key="7">
    <source>
        <dbReference type="Pfam" id="PF04376"/>
    </source>
</evidence>
<dbReference type="PIRSF" id="PIRSF037207">
    <property type="entry name" value="ATE1_euk"/>
    <property type="match status" value="1"/>
</dbReference>
<keyword evidence="4 5" id="KW-0012">Acyltransferase</keyword>
<name>A0A5C3NFT7_9AGAM</name>
<dbReference type="GO" id="GO:0005737">
    <property type="term" value="C:cytoplasm"/>
    <property type="evidence" value="ECO:0007669"/>
    <property type="project" value="TreeGrafter"/>
</dbReference>
<dbReference type="Proteomes" id="UP000305948">
    <property type="component" value="Unassembled WGS sequence"/>
</dbReference>
<proteinExistence type="inferred from homology"/>
<comment type="similarity">
    <text evidence="1 5">Belongs to the R-transferase family.</text>
</comment>
<keyword evidence="3 5" id="KW-0833">Ubl conjugation pathway</keyword>
<evidence type="ECO:0000256" key="6">
    <source>
        <dbReference type="SAM" id="MobiDB-lite"/>
    </source>
</evidence>
<feature type="domain" description="N-end rule aminoacyl transferase C-terminal" evidence="8">
    <location>
        <begin position="177"/>
        <end position="320"/>
    </location>
</feature>
<dbReference type="InterPro" id="IPR007471">
    <property type="entry name" value="N-end_Aminoacyl_Trfase_N"/>
</dbReference>
<evidence type="ECO:0000259" key="8">
    <source>
        <dbReference type="Pfam" id="PF04377"/>
    </source>
</evidence>
<evidence type="ECO:0000256" key="4">
    <source>
        <dbReference type="ARBA" id="ARBA00023315"/>
    </source>
</evidence>
<evidence type="ECO:0000256" key="3">
    <source>
        <dbReference type="ARBA" id="ARBA00022786"/>
    </source>
</evidence>
<dbReference type="InterPro" id="IPR016181">
    <property type="entry name" value="Acyl_CoA_acyltransferase"/>
</dbReference>
<keyword evidence="10" id="KW-1185">Reference proteome</keyword>
<accession>A0A5C3NFT7</accession>
<dbReference type="PANTHER" id="PTHR21367:SF1">
    <property type="entry name" value="ARGINYL-TRNA--PROTEIN TRANSFERASE 1"/>
    <property type="match status" value="1"/>
</dbReference>
<dbReference type="EC" id="2.3.2.8" evidence="5"/>
<sequence length="363" mass="41233">MSGLSMVIPCSPGASTCGYCSPPGERSETKSSYKSGSVIAVGPGLSCDVYQKMIDRGWRRSGTYCYKPDLKRSCCPQYTIKLDALKFKPSRSHRKLVYRWNRFILEGDSLDKMETDGVRIPRSDKQSNPPKRKTKGSNNAPFDLVSSLHESERAFISDGKLSHIFEVTLEPSSYTDEKFALYKKYQAEIHFDFDNVPSGFKRFLVESPLQHEPIAYPSTRPEHLPSTYGSYHQLYRVDGKLIAMGVIDILPGCVSSVYFMYDKEWEKFSMGKLSAMRETTLARELHDAGISGLDSMYMGFYIHSCQKMRYKADYSPSYLADPEEYTWYPLDKCVPLLEDNRYACFAHPERSIPHGASILASKS</sequence>
<organism evidence="9 10">
    <name type="scientific">Heliocybe sulcata</name>
    <dbReference type="NCBI Taxonomy" id="5364"/>
    <lineage>
        <taxon>Eukaryota</taxon>
        <taxon>Fungi</taxon>
        <taxon>Dikarya</taxon>
        <taxon>Basidiomycota</taxon>
        <taxon>Agaricomycotina</taxon>
        <taxon>Agaricomycetes</taxon>
        <taxon>Gloeophyllales</taxon>
        <taxon>Gloeophyllaceae</taxon>
        <taxon>Heliocybe</taxon>
    </lineage>
</organism>
<dbReference type="AlphaFoldDB" id="A0A5C3NFT7"/>
<feature type="region of interest" description="Disordered" evidence="6">
    <location>
        <begin position="116"/>
        <end position="142"/>
    </location>
</feature>
<dbReference type="OrthoDB" id="74183at2759"/>
<protein>
    <recommendedName>
        <fullName evidence="5">Arginyl-tRNA--protein transferase 1</fullName>
        <shortName evidence="5">Arginyltransferase 1</shortName>
        <shortName evidence="5">R-transferase 1</shortName>
        <ecNumber evidence="5">2.3.2.8</ecNumber>
    </recommendedName>
    <alternativeName>
        <fullName evidence="5">Arginine-tRNA--protein transferase 1</fullName>
    </alternativeName>
</protein>
<comment type="function">
    <text evidence="5">Involved in the post-translational conjugation of arginine to the N-terminal aspartate or glutamate of a protein. This arginylation is required for degradation of the protein via the ubiquitin pathway.</text>
</comment>
<feature type="domain" description="N-end aminoacyl transferase N-terminal" evidence="7">
    <location>
        <begin position="15"/>
        <end position="95"/>
    </location>
</feature>